<reference evidence="1 2" key="1">
    <citation type="submission" date="2019-01" db="EMBL/GenBank/DDBJ databases">
        <title>Draft genome sequences of three monokaryotic isolates of the white-rot basidiomycete fungus Dichomitus squalens.</title>
        <authorList>
            <consortium name="DOE Joint Genome Institute"/>
            <person name="Lopez S.C."/>
            <person name="Andreopoulos B."/>
            <person name="Pangilinan J."/>
            <person name="Lipzen A."/>
            <person name="Riley R."/>
            <person name="Ahrendt S."/>
            <person name="Ng V."/>
            <person name="Barry K."/>
            <person name="Daum C."/>
            <person name="Grigoriev I.V."/>
            <person name="Hilden K.S."/>
            <person name="Makela M.R."/>
            <person name="de Vries R.P."/>
        </authorList>
    </citation>
    <scope>NUCLEOTIDE SEQUENCE [LARGE SCALE GENOMIC DNA]</scope>
    <source>
        <strain evidence="1 2">CBS 464.89</strain>
    </source>
</reference>
<proteinExistence type="predicted"/>
<evidence type="ECO:0000313" key="1">
    <source>
        <dbReference type="EMBL" id="TBU55318.1"/>
    </source>
</evidence>
<protein>
    <submittedName>
        <fullName evidence="1">Uncharacterized protein</fullName>
    </submittedName>
</protein>
<accession>A0A4V2K7A0</accession>
<sequence length="52" mass="5680">MAVISSVKCRSRGAAPRLLAMRTSPGRTIPTQLERRLAPHALPPFTVVVRRG</sequence>
<organism evidence="1 2">
    <name type="scientific">Dichomitus squalens</name>
    <dbReference type="NCBI Taxonomy" id="114155"/>
    <lineage>
        <taxon>Eukaryota</taxon>
        <taxon>Fungi</taxon>
        <taxon>Dikarya</taxon>
        <taxon>Basidiomycota</taxon>
        <taxon>Agaricomycotina</taxon>
        <taxon>Agaricomycetes</taxon>
        <taxon>Polyporales</taxon>
        <taxon>Polyporaceae</taxon>
        <taxon>Dichomitus</taxon>
    </lineage>
</organism>
<dbReference type="Proteomes" id="UP000292082">
    <property type="component" value="Unassembled WGS sequence"/>
</dbReference>
<evidence type="ECO:0000313" key="2">
    <source>
        <dbReference type="Proteomes" id="UP000292082"/>
    </source>
</evidence>
<dbReference type="AlphaFoldDB" id="A0A4V2K7A0"/>
<name>A0A4V2K7A0_9APHY</name>
<keyword evidence="2" id="KW-1185">Reference proteome</keyword>
<dbReference type="EMBL" id="ML145171">
    <property type="protein sequence ID" value="TBU55318.1"/>
    <property type="molecule type" value="Genomic_DNA"/>
</dbReference>
<gene>
    <name evidence="1" type="ORF">BD310DRAFT_934030</name>
</gene>